<dbReference type="Pfam" id="PF03334">
    <property type="entry name" value="PhaG_MnhG_YufB"/>
    <property type="match status" value="1"/>
</dbReference>
<dbReference type="InterPro" id="IPR005133">
    <property type="entry name" value="PhaG_MnhG_YufB"/>
</dbReference>
<gene>
    <name evidence="5" type="ORF">M493_15275</name>
</gene>
<dbReference type="EMBL" id="CP006254">
    <property type="protein sequence ID" value="AGT33271.1"/>
    <property type="molecule type" value="Genomic_DNA"/>
</dbReference>
<keyword evidence="6" id="KW-1185">Reference proteome</keyword>
<dbReference type="STRING" id="1921421.M493_15275"/>
<proteinExistence type="inferred from homology"/>
<dbReference type="NCBIfam" id="TIGR01300">
    <property type="entry name" value="CPA3_mnhG_phaG"/>
    <property type="match status" value="1"/>
</dbReference>
<dbReference type="PANTHER" id="PTHR34703">
    <property type="entry name" value="ANTIPORTER SUBUNIT MNHG2-RELATED"/>
    <property type="match status" value="1"/>
</dbReference>
<keyword evidence="3" id="KW-0813">Transport</keyword>
<evidence type="ECO:0000256" key="3">
    <source>
        <dbReference type="ARBA" id="ARBA00022449"/>
    </source>
</evidence>
<keyword evidence="4" id="KW-1133">Transmembrane helix</keyword>
<name>S6A3P6_GEOG3</name>
<feature type="transmembrane region" description="Helical" evidence="4">
    <location>
        <begin position="6"/>
        <end position="30"/>
    </location>
</feature>
<protein>
    <submittedName>
        <fullName evidence="5">Cation:proton antiporter</fullName>
    </submittedName>
</protein>
<comment type="subcellular location">
    <subcellularLocation>
        <location evidence="1">Membrane</location>
        <topology evidence="1">Multi-pass membrane protein</topology>
    </subcellularLocation>
</comment>
<keyword evidence="4" id="KW-0472">Membrane</keyword>
<dbReference type="GO" id="GO:0015385">
    <property type="term" value="F:sodium:proton antiporter activity"/>
    <property type="evidence" value="ECO:0007669"/>
    <property type="project" value="TreeGrafter"/>
</dbReference>
<dbReference type="PATRIC" id="fig|1345697.3.peg.2991"/>
<keyword evidence="3" id="KW-0050">Antiport</keyword>
<keyword evidence="4" id="KW-0812">Transmembrane</keyword>
<evidence type="ECO:0000256" key="4">
    <source>
        <dbReference type="SAM" id="Phobius"/>
    </source>
</evidence>
<accession>S6A3P6</accession>
<evidence type="ECO:0000313" key="5">
    <source>
        <dbReference type="EMBL" id="AGT33271.1"/>
    </source>
</evidence>
<dbReference type="KEGG" id="gjf:M493_15275"/>
<dbReference type="GO" id="GO:0016020">
    <property type="term" value="C:membrane"/>
    <property type="evidence" value="ECO:0007669"/>
    <property type="project" value="UniProtKB-SubCell"/>
</dbReference>
<feature type="transmembrane region" description="Helical" evidence="4">
    <location>
        <begin position="69"/>
        <end position="90"/>
    </location>
</feature>
<feature type="transmembrane region" description="Helical" evidence="4">
    <location>
        <begin position="42"/>
        <end position="63"/>
    </location>
</feature>
<dbReference type="Proteomes" id="UP000015500">
    <property type="component" value="Chromosome"/>
</dbReference>
<evidence type="ECO:0000256" key="2">
    <source>
        <dbReference type="ARBA" id="ARBA00008404"/>
    </source>
</evidence>
<dbReference type="AlphaFoldDB" id="S6A3P6"/>
<reference evidence="5 6" key="1">
    <citation type="journal article" date="2014" name="Genome Announc.">
        <title>Complete Genome Sequence of the Thermophilic Polychlorinated Biphenyl Degrader Geobacillus sp. Strain JF8 (NBRC 109937).</title>
        <authorList>
            <person name="Shintani M."/>
            <person name="Ohtsubo Y."/>
            <person name="Fukuda K."/>
            <person name="Hosoyama A."/>
            <person name="Ohji S."/>
            <person name="Yamazoe A."/>
            <person name="Fujita N."/>
            <person name="Nagata Y."/>
            <person name="Tsuda M."/>
            <person name="Hatta T."/>
            <person name="Kimbara K."/>
        </authorList>
    </citation>
    <scope>NUCLEOTIDE SEQUENCE [LARGE SCALE GENOMIC DNA]</scope>
    <source>
        <strain evidence="5 6">JF8</strain>
    </source>
</reference>
<dbReference type="RefSeq" id="WP_020961061.1">
    <property type="nucleotide sequence ID" value="NC_022080.4"/>
</dbReference>
<dbReference type="PANTHER" id="PTHR34703:SF1">
    <property type="entry name" value="ANTIPORTER SUBUNIT MNHG2-RELATED"/>
    <property type="match status" value="1"/>
</dbReference>
<comment type="similarity">
    <text evidence="2">Belongs to the CPA3 antiporters (TC 2.A.63) subunit G family.</text>
</comment>
<sequence>MNVTEIIEGLVVLLVVAGALLTVISAIGALRLPDIYTRSHAISKSTTLGIMLILTGTLLHFWFRHDHVNSRLLLAIVFIFLTSPVSAHLISRAAYYSGVRPWEGTVRDDLAERRETLAKSAKR</sequence>
<dbReference type="NCBIfam" id="NF009314">
    <property type="entry name" value="PRK12674.1-2"/>
    <property type="match status" value="1"/>
</dbReference>
<dbReference type="HOGENOM" id="CLU_121334_0_3_9"/>
<evidence type="ECO:0000256" key="1">
    <source>
        <dbReference type="ARBA" id="ARBA00004141"/>
    </source>
</evidence>
<evidence type="ECO:0000313" key="6">
    <source>
        <dbReference type="Proteomes" id="UP000015500"/>
    </source>
</evidence>
<organism evidence="5 6">
    <name type="scientific">Geobacillus genomosp. 3</name>
    <dbReference type="NCBI Taxonomy" id="1921421"/>
    <lineage>
        <taxon>Bacteria</taxon>
        <taxon>Bacillati</taxon>
        <taxon>Bacillota</taxon>
        <taxon>Bacilli</taxon>
        <taxon>Bacillales</taxon>
        <taxon>Anoxybacillaceae</taxon>
        <taxon>Geobacillus</taxon>
    </lineage>
</organism>